<dbReference type="SFLD" id="SFLDG01135">
    <property type="entry name" value="C1.5.6:_HAD__Beta-PGM__Phospha"/>
    <property type="match status" value="1"/>
</dbReference>
<dbReference type="GO" id="GO:0050308">
    <property type="term" value="F:sugar-phosphatase activity"/>
    <property type="evidence" value="ECO:0007669"/>
    <property type="project" value="TreeGrafter"/>
</dbReference>
<sequence>MTIGAVLFDCDGVLVDSEVVGLEDSAEFLRQRGFDWGPSELIRRFTGKRDDRFRAELIEAYGDVLGRPATEAEADELFEGMLEARRLNKHKMQIVEGAIETMAVTQRLGLPMAVASSSRQEHLDSKIDRFRFAAFVRPHVYSADRVAHGKPAPDIFLHSAEQLGIAPQNCLVLEDSPYGVMAGVAAGMEVWGFLGGGHCFDGHSERLSAAGAVKVFDDHFAVQQELIAVMEEHI</sequence>
<dbReference type="NCBIfam" id="TIGR01509">
    <property type="entry name" value="HAD-SF-IA-v3"/>
    <property type="match status" value="1"/>
</dbReference>
<accession>A0A7Y3W4Z8</accession>
<dbReference type="PRINTS" id="PR00413">
    <property type="entry name" value="HADHALOGNASE"/>
</dbReference>
<dbReference type="SFLD" id="SFLDS00003">
    <property type="entry name" value="Haloacid_Dehalogenase"/>
    <property type="match status" value="1"/>
</dbReference>
<protein>
    <submittedName>
        <fullName evidence="1">HAD family phosphatase</fullName>
    </submittedName>
</protein>
<gene>
    <name evidence="1" type="ORF">HK107_07115</name>
</gene>
<keyword evidence="2" id="KW-1185">Reference proteome</keyword>
<evidence type="ECO:0000313" key="1">
    <source>
        <dbReference type="EMBL" id="NNU16089.1"/>
    </source>
</evidence>
<dbReference type="Pfam" id="PF00702">
    <property type="entry name" value="Hydrolase"/>
    <property type="match status" value="1"/>
</dbReference>
<dbReference type="Proteomes" id="UP000536835">
    <property type="component" value="Unassembled WGS sequence"/>
</dbReference>
<dbReference type="EMBL" id="JABFCX010000002">
    <property type="protein sequence ID" value="NNU16089.1"/>
    <property type="molecule type" value="Genomic_DNA"/>
</dbReference>
<organism evidence="1 2">
    <name type="scientific">Parvularcula mediterranea</name>
    <dbReference type="NCBI Taxonomy" id="2732508"/>
    <lineage>
        <taxon>Bacteria</taxon>
        <taxon>Pseudomonadati</taxon>
        <taxon>Pseudomonadota</taxon>
        <taxon>Alphaproteobacteria</taxon>
        <taxon>Parvularculales</taxon>
        <taxon>Parvularculaceae</taxon>
        <taxon>Parvularcula</taxon>
    </lineage>
</organism>
<dbReference type="InterPro" id="IPR051806">
    <property type="entry name" value="HAD-like_SPP"/>
</dbReference>
<reference evidence="1 2" key="1">
    <citation type="submission" date="2020-05" db="EMBL/GenBank/DDBJ databases">
        <title>Parvularcula mediterraneae sp. nov., isolated from polypropylene straw from shallow seawater of the seashore of Laganas in Zakynthos island, Greece.</title>
        <authorList>
            <person name="Szabo I."/>
            <person name="Al-Omari J."/>
            <person name="Rado J."/>
            <person name="Szerdahelyi G.S."/>
        </authorList>
    </citation>
    <scope>NUCLEOTIDE SEQUENCE [LARGE SCALE GENOMIC DNA]</scope>
    <source>
        <strain evidence="1 2">ZS-1/3</strain>
    </source>
</reference>
<name>A0A7Y3W4Z8_9PROT</name>
<dbReference type="PANTHER" id="PTHR43481:SF4">
    <property type="entry name" value="GLYCEROL-1-PHOSPHATE PHOSPHOHYDROLASE 1-RELATED"/>
    <property type="match status" value="1"/>
</dbReference>
<dbReference type="InterPro" id="IPR023214">
    <property type="entry name" value="HAD_sf"/>
</dbReference>
<dbReference type="InterPro" id="IPR023198">
    <property type="entry name" value="PGP-like_dom2"/>
</dbReference>
<dbReference type="InterPro" id="IPR036412">
    <property type="entry name" value="HAD-like_sf"/>
</dbReference>
<proteinExistence type="predicted"/>
<evidence type="ECO:0000313" key="2">
    <source>
        <dbReference type="Proteomes" id="UP000536835"/>
    </source>
</evidence>
<dbReference type="RefSeq" id="WP_173198039.1">
    <property type="nucleotide sequence ID" value="NZ_JABFCX010000002.1"/>
</dbReference>
<dbReference type="SFLD" id="SFLDG01129">
    <property type="entry name" value="C1.5:_HAD__Beta-PGM__Phosphata"/>
    <property type="match status" value="1"/>
</dbReference>
<dbReference type="AlphaFoldDB" id="A0A7Y3W4Z8"/>
<comment type="caution">
    <text evidence="1">The sequence shown here is derived from an EMBL/GenBank/DDBJ whole genome shotgun (WGS) entry which is preliminary data.</text>
</comment>
<dbReference type="SUPFAM" id="SSF56784">
    <property type="entry name" value="HAD-like"/>
    <property type="match status" value="1"/>
</dbReference>
<dbReference type="InterPro" id="IPR006439">
    <property type="entry name" value="HAD-SF_hydro_IA"/>
</dbReference>
<dbReference type="Gene3D" id="1.10.150.240">
    <property type="entry name" value="Putative phosphatase, domain 2"/>
    <property type="match status" value="1"/>
</dbReference>
<dbReference type="Gene3D" id="3.40.50.1000">
    <property type="entry name" value="HAD superfamily/HAD-like"/>
    <property type="match status" value="1"/>
</dbReference>
<dbReference type="PANTHER" id="PTHR43481">
    <property type="entry name" value="FRUCTOSE-1-PHOSPHATE PHOSPHATASE"/>
    <property type="match status" value="1"/>
</dbReference>